<evidence type="ECO:0000313" key="2">
    <source>
        <dbReference type="Proteomes" id="UP001162992"/>
    </source>
</evidence>
<reference evidence="2" key="1">
    <citation type="journal article" date="2024" name="Proc. Natl. Acad. Sci. U.S.A.">
        <title>Extraordinary preservation of gene collinearity over three hundred million years revealed in homosporous lycophytes.</title>
        <authorList>
            <person name="Li C."/>
            <person name="Wickell D."/>
            <person name="Kuo L.Y."/>
            <person name="Chen X."/>
            <person name="Nie B."/>
            <person name="Liao X."/>
            <person name="Peng D."/>
            <person name="Ji J."/>
            <person name="Jenkins J."/>
            <person name="Williams M."/>
            <person name="Shu S."/>
            <person name="Plott C."/>
            <person name="Barry K."/>
            <person name="Rajasekar S."/>
            <person name="Grimwood J."/>
            <person name="Han X."/>
            <person name="Sun S."/>
            <person name="Hou Z."/>
            <person name="He W."/>
            <person name="Dai G."/>
            <person name="Sun C."/>
            <person name="Schmutz J."/>
            <person name="Leebens-Mack J.H."/>
            <person name="Li F.W."/>
            <person name="Wang L."/>
        </authorList>
    </citation>
    <scope>NUCLEOTIDE SEQUENCE [LARGE SCALE GENOMIC DNA]</scope>
    <source>
        <strain evidence="2">cv. PW_Plant_1</strain>
    </source>
</reference>
<accession>A0ACC2C0U5</accession>
<proteinExistence type="predicted"/>
<evidence type="ECO:0000313" key="1">
    <source>
        <dbReference type="EMBL" id="KAJ7535552.1"/>
    </source>
</evidence>
<organism evidence="1 2">
    <name type="scientific">Diphasiastrum complanatum</name>
    <name type="common">Issler's clubmoss</name>
    <name type="synonym">Lycopodium complanatum</name>
    <dbReference type="NCBI Taxonomy" id="34168"/>
    <lineage>
        <taxon>Eukaryota</taxon>
        <taxon>Viridiplantae</taxon>
        <taxon>Streptophyta</taxon>
        <taxon>Embryophyta</taxon>
        <taxon>Tracheophyta</taxon>
        <taxon>Lycopodiopsida</taxon>
        <taxon>Lycopodiales</taxon>
        <taxon>Lycopodiaceae</taxon>
        <taxon>Lycopodioideae</taxon>
        <taxon>Diphasiastrum</taxon>
    </lineage>
</organism>
<comment type="caution">
    <text evidence="1">The sequence shown here is derived from an EMBL/GenBank/DDBJ whole genome shotgun (WGS) entry which is preliminary data.</text>
</comment>
<dbReference type="EMBL" id="CM055103">
    <property type="protein sequence ID" value="KAJ7535552.1"/>
    <property type="molecule type" value="Genomic_DNA"/>
</dbReference>
<gene>
    <name evidence="1" type="ORF">O6H91_12G038500</name>
</gene>
<name>A0ACC2C0U5_DIPCM</name>
<sequence>MDSSRALQLQQAFLHSQNEAYPKEMSMEVNWGPSLEDEGEILGDPVLSYITEMLMDEEMEERPCMFMESSAYRTMADELAGLLRDPSNPLDGISKDPLGYEDDVFPSFTEGSFSGCSSDNLFDDILNNPMNKEVADFLDSDSSTLEHSLAQRISFGKEKLEDRWIYDPPDDRSDSWAGTVGRADPRSSGDHPTLSQRLSGSVELRETSTSSCSLREGISLPTQCTDRFIGEPETSFGRTPLNDEGFGNGRMDLFKMLQKSVTSHIGKAKKKPYQDTYNENQSTNDSRSNLQEKGKSLENGNFQRTSSGRYVQLGTSSVDGGKSTKPDTDRFSFSNDVKSLRQQASRSQLGHEMVLNAWKADSQLQDEGGVHSYGEELLLSERSKERKYILIDLLEQCAQQVACGDMRKANQMLREIREEATPFGDGKQRLAFYFIEALVARISGTGGCLYAALDNNRPSAVEMLKAYHLRIENCPFVRICHFFSNQTIINACEVESRLHVVDYGILYGFQWPSLIQTLGSRPGGPPHLRITGIDFPQPGFKPAERVEDTGRRLAEYARAHGVPFEYQAIAISRWEDIQPSSLFLRHDEVLAVNCMFRLRHLLDETVMADSPRKKLLARIRSMNPKVFVEAVVNAGYNSPFGFMTRFQESLAHFDSIFDAIDSCVARDHPDRRLLEQEIFGREILNVVACEGPERVERAEPYKHWQSRTQRAGFHMMPLDPSICHRANTLMGQYHPDYTLAEDDPWLLIAWRGRYSRAVSAWRSSP</sequence>
<keyword evidence="2" id="KW-1185">Reference proteome</keyword>
<dbReference type="Proteomes" id="UP001162992">
    <property type="component" value="Chromosome 12"/>
</dbReference>
<protein>
    <submittedName>
        <fullName evidence="1">Uncharacterized protein</fullName>
    </submittedName>
</protein>